<comment type="caution">
    <text evidence="1">The sequence shown here is derived from an EMBL/GenBank/DDBJ whole genome shotgun (WGS) entry which is preliminary data.</text>
</comment>
<dbReference type="GO" id="GO:0009187">
    <property type="term" value="P:cyclic nucleotide metabolic process"/>
    <property type="evidence" value="ECO:0007669"/>
    <property type="project" value="TreeGrafter"/>
</dbReference>
<evidence type="ECO:0000313" key="2">
    <source>
        <dbReference type="Proteomes" id="UP001174936"/>
    </source>
</evidence>
<evidence type="ECO:0000313" key="1">
    <source>
        <dbReference type="EMBL" id="KAK0644216.1"/>
    </source>
</evidence>
<dbReference type="GO" id="GO:0004113">
    <property type="term" value="F:2',3'-cyclic-nucleotide 3'-phosphodiesterase activity"/>
    <property type="evidence" value="ECO:0007669"/>
    <property type="project" value="TreeGrafter"/>
</dbReference>
<sequence length="210" mass="23138">MPGSSLWLLPPPSSPLHSALKTLITKTLPSLLPSESTFSILAPDFFPPHMTLTSEISPSLYGDYPQAWLDSIPFPSAEDVCVRFGDVASQEVFYRRCFIRVGLEGVRAAVGIARARGVTGEEEVGERTKEWVEWWVREYGPHVSLMYGGVSMDEVKMERVAKAVEEAGIKLCADGSDDTKDASGWDGGVVWLVPTDQPISEWQPIAVREL</sequence>
<dbReference type="Pfam" id="PF07823">
    <property type="entry name" value="CPDase"/>
    <property type="match status" value="1"/>
</dbReference>
<reference evidence="1" key="1">
    <citation type="submission" date="2023-06" db="EMBL/GenBank/DDBJ databases">
        <title>Genome-scale phylogeny and comparative genomics of the fungal order Sordariales.</title>
        <authorList>
            <consortium name="Lawrence Berkeley National Laboratory"/>
            <person name="Hensen N."/>
            <person name="Bonometti L."/>
            <person name="Westerberg I."/>
            <person name="Brannstrom I.O."/>
            <person name="Guillou S."/>
            <person name="Cros-Aarteil S."/>
            <person name="Calhoun S."/>
            <person name="Haridas S."/>
            <person name="Kuo A."/>
            <person name="Mondo S."/>
            <person name="Pangilinan J."/>
            <person name="Riley R."/>
            <person name="Labutti K."/>
            <person name="Andreopoulos B."/>
            <person name="Lipzen A."/>
            <person name="Chen C."/>
            <person name="Yanf M."/>
            <person name="Daum C."/>
            <person name="Ng V."/>
            <person name="Clum A."/>
            <person name="Steindorff A."/>
            <person name="Ohm R."/>
            <person name="Martin F."/>
            <person name="Silar P."/>
            <person name="Natvig D."/>
            <person name="Lalanne C."/>
            <person name="Gautier V."/>
            <person name="Ament-Velasquez S.L."/>
            <person name="Kruys A."/>
            <person name="Hutchinson M.I."/>
            <person name="Powell A.J."/>
            <person name="Barry K."/>
            <person name="Miller A.N."/>
            <person name="Grigoriev I.V."/>
            <person name="Debuchy R."/>
            <person name="Gladieux P."/>
            <person name="Thoren M.H."/>
            <person name="Johannesson H."/>
        </authorList>
    </citation>
    <scope>NUCLEOTIDE SEQUENCE</scope>
    <source>
        <strain evidence="1">SMH2532-1</strain>
    </source>
</reference>
<gene>
    <name evidence="1" type="ORF">B0T16DRAFT_460292</name>
</gene>
<keyword evidence="2" id="KW-1185">Reference proteome</keyword>
<dbReference type="InterPro" id="IPR012386">
    <property type="entry name" value="Cyclic-nucl_3Pdiesterase"/>
</dbReference>
<dbReference type="Proteomes" id="UP001174936">
    <property type="component" value="Unassembled WGS sequence"/>
</dbReference>
<name>A0AA39Y330_9PEZI</name>
<accession>A0AA39Y330</accession>
<dbReference type="SUPFAM" id="SSF55144">
    <property type="entry name" value="LigT-like"/>
    <property type="match status" value="1"/>
</dbReference>
<dbReference type="PANTHER" id="PTHR28141">
    <property type="entry name" value="2',3'-CYCLIC-NUCLEOTIDE 3'-PHOSPHODIESTERASE"/>
    <property type="match status" value="1"/>
</dbReference>
<dbReference type="PANTHER" id="PTHR28141:SF1">
    <property type="entry name" value="2',3'-CYCLIC-NUCLEOTIDE 3'-PHOSPHODIESTERASE"/>
    <property type="match status" value="1"/>
</dbReference>
<proteinExistence type="predicted"/>
<dbReference type="AlphaFoldDB" id="A0AA39Y330"/>
<organism evidence="1 2">
    <name type="scientific">Cercophora newfieldiana</name>
    <dbReference type="NCBI Taxonomy" id="92897"/>
    <lineage>
        <taxon>Eukaryota</taxon>
        <taxon>Fungi</taxon>
        <taxon>Dikarya</taxon>
        <taxon>Ascomycota</taxon>
        <taxon>Pezizomycotina</taxon>
        <taxon>Sordariomycetes</taxon>
        <taxon>Sordariomycetidae</taxon>
        <taxon>Sordariales</taxon>
        <taxon>Lasiosphaeriaceae</taxon>
        <taxon>Cercophora</taxon>
    </lineage>
</organism>
<protein>
    <submittedName>
        <fullName evidence="1">2',3'-cyclic-nucleotide 3'-phosphodiesterase</fullName>
    </submittedName>
</protein>
<dbReference type="Gene3D" id="3.90.1140.10">
    <property type="entry name" value="Cyclic phosphodiesterase"/>
    <property type="match status" value="1"/>
</dbReference>
<dbReference type="InterPro" id="IPR009097">
    <property type="entry name" value="Cyclic_Pdiesterase"/>
</dbReference>
<dbReference type="EMBL" id="JAULSV010000005">
    <property type="protein sequence ID" value="KAK0644216.1"/>
    <property type="molecule type" value="Genomic_DNA"/>
</dbReference>